<gene>
    <name evidence="2" type="ORF">SAMN05660895_1397</name>
</gene>
<dbReference type="STRING" id="1393122.SAMN05660895_1397"/>
<accession>A0A1I7ND66</accession>
<dbReference type="RefSeq" id="WP_092459261.1">
    <property type="nucleotide sequence ID" value="NZ_FPCJ01000001.1"/>
</dbReference>
<feature type="transmembrane region" description="Helical" evidence="1">
    <location>
        <begin position="71"/>
        <end position="90"/>
    </location>
</feature>
<evidence type="ECO:0000313" key="3">
    <source>
        <dbReference type="Proteomes" id="UP000199537"/>
    </source>
</evidence>
<keyword evidence="1" id="KW-0812">Transmembrane</keyword>
<proteinExistence type="predicted"/>
<evidence type="ECO:0000256" key="1">
    <source>
        <dbReference type="SAM" id="Phobius"/>
    </source>
</evidence>
<feature type="transmembrane region" description="Helical" evidence="1">
    <location>
        <begin position="102"/>
        <end position="120"/>
    </location>
</feature>
<dbReference type="Pfam" id="PF14362">
    <property type="entry name" value="DUF4407"/>
    <property type="match status" value="1"/>
</dbReference>
<name>A0A1I7ND66_9BACT</name>
<protein>
    <recommendedName>
        <fullName evidence="4">DUF4407 domain-containing protein</fullName>
    </recommendedName>
</protein>
<feature type="transmembrane region" description="Helical" evidence="1">
    <location>
        <begin position="279"/>
        <end position="299"/>
    </location>
</feature>
<dbReference type="OrthoDB" id="1421255at2"/>
<keyword evidence="1" id="KW-1133">Transmembrane helix</keyword>
<reference evidence="3" key="1">
    <citation type="submission" date="2016-10" db="EMBL/GenBank/DDBJ databases">
        <authorList>
            <person name="Varghese N."/>
            <person name="Submissions S."/>
        </authorList>
    </citation>
    <scope>NUCLEOTIDE SEQUENCE [LARGE SCALE GENOMIC DNA]</scope>
    <source>
        <strain evidence="3">DSM 14807</strain>
    </source>
</reference>
<evidence type="ECO:0008006" key="4">
    <source>
        <dbReference type="Google" id="ProtNLM"/>
    </source>
</evidence>
<organism evidence="2 3">
    <name type="scientific">Thermoflavifilum thermophilum</name>
    <dbReference type="NCBI Taxonomy" id="1393122"/>
    <lineage>
        <taxon>Bacteria</taxon>
        <taxon>Pseudomonadati</taxon>
        <taxon>Bacteroidota</taxon>
        <taxon>Chitinophagia</taxon>
        <taxon>Chitinophagales</taxon>
        <taxon>Chitinophagaceae</taxon>
        <taxon>Thermoflavifilum</taxon>
    </lineage>
</organism>
<keyword evidence="1" id="KW-0472">Membrane</keyword>
<dbReference type="InterPro" id="IPR025519">
    <property type="entry name" value="DUF4407"/>
</dbReference>
<dbReference type="EMBL" id="FPCJ01000001">
    <property type="protein sequence ID" value="SFV32602.1"/>
    <property type="molecule type" value="Genomic_DNA"/>
</dbReference>
<dbReference type="AlphaFoldDB" id="A0A1I7ND66"/>
<keyword evidence="3" id="KW-1185">Reference proteome</keyword>
<feature type="transmembrane region" description="Helical" evidence="1">
    <location>
        <begin position="38"/>
        <end position="59"/>
    </location>
</feature>
<dbReference type="Proteomes" id="UP000199537">
    <property type="component" value="Unassembled WGS sequence"/>
</dbReference>
<evidence type="ECO:0000313" key="2">
    <source>
        <dbReference type="EMBL" id="SFV32602.1"/>
    </source>
</evidence>
<sequence length="344" mass="40666">MTRILVRLTQFWDLWCCFLTDHRYPIAKEAGPRTMHQIWKYALGVMLVMGLWFFVGYFFSMQYLGLTRGKAIIGGIFMLVVIWFVERMIIHSQIKRFFSRIAIFRTVLAFLMSLVGSVILDQMLFKEDIQQARQKYIELQIQQLIPYRMQLIDEHIQQLSLQRQQIDSQIQEVTAEVRKHPTIQLPNYTQTVVRDSAGRILQRAHTAQFTAQANPELNRIPMLYRLRSQADSAISALETQKQNVADQIRQELEHSHGLLTEINAFFYFMFHTEGNRPAFFMWLIVIFVFLLIELLVLTIKILDGHNTNMYEELLAYVEDHKRRQMDKFVYVNESVNESAPHLRK</sequence>